<feature type="domain" description="Nucleoside transporter/FeoB GTPase Gate" evidence="2">
    <location>
        <begin position="137"/>
        <end position="235"/>
    </location>
</feature>
<accession>A0A1G6GV33</accession>
<keyword evidence="1" id="KW-1133">Transmembrane helix</keyword>
<sequence length="449" mass="49039">MGKPIQLKYVFLFVMPSLVGIFLFMTPLPDDKEGILLPVTIAAKWLQGQLGESVIISIVTWLMVGGALVTLITTLFKPRMITGNKFYHGLFVTTIPWLVVRIIGALFAVLVSYEIGPEFLLDEGTGALLLKGLLPFLFAIFLFAGLLMPLLLNFGLMEFIGMLLRKFMRPLFRLPGRASVDTMASWVGDGTVGIMLSDQQYRAGAYTEREAAIVASTFSVVSITFSIYILSELNISHLFWSFFLTLFVAGLIAAFIMPRIPPLSRKKDVYIDGSPRRPEPAVKGVFSAGLAAATARAAENADVGKNVKSGISNVLGLWLGVLPVVMAIGTLATIAAEYTPLFEWLGMPFIPLLEWMNVPQAAEASQTLLVGFTDMLLPTIMAGTFGITNEFTLFVIATLSVSQLIYMSETGGVLIAAKIPVSFLDCVWIFLLRTVITLPIIVLMAHLLL</sequence>
<proteinExistence type="predicted"/>
<dbReference type="AlphaFoldDB" id="A0A1G6GV33"/>
<feature type="transmembrane region" description="Helical" evidence="1">
    <location>
        <begin position="380"/>
        <end position="406"/>
    </location>
</feature>
<dbReference type="Proteomes" id="UP000242662">
    <property type="component" value="Unassembled WGS sequence"/>
</dbReference>
<dbReference type="InterPro" id="IPR011642">
    <property type="entry name" value="Gate_dom"/>
</dbReference>
<evidence type="ECO:0000259" key="2">
    <source>
        <dbReference type="Pfam" id="PF07670"/>
    </source>
</evidence>
<reference evidence="4" key="1">
    <citation type="submission" date="2016-09" db="EMBL/GenBank/DDBJ databases">
        <authorList>
            <person name="Varghese N."/>
            <person name="Submissions S."/>
        </authorList>
    </citation>
    <scope>NUCLEOTIDE SEQUENCE [LARGE SCALE GENOMIC DNA]</scope>
    <source>
        <strain evidence="4">25nlg</strain>
    </source>
</reference>
<dbReference type="Pfam" id="PF07670">
    <property type="entry name" value="Gate"/>
    <property type="match status" value="1"/>
</dbReference>
<name>A0A1G6GV33_9BACI</name>
<feature type="transmembrane region" description="Helical" evidence="1">
    <location>
        <begin position="54"/>
        <end position="76"/>
    </location>
</feature>
<dbReference type="RefSeq" id="WP_090774636.1">
    <property type="nucleotide sequence ID" value="NZ_FMYM01000002.1"/>
</dbReference>
<feature type="transmembrane region" description="Helical" evidence="1">
    <location>
        <begin position="133"/>
        <end position="164"/>
    </location>
</feature>
<evidence type="ECO:0000313" key="4">
    <source>
        <dbReference type="Proteomes" id="UP000242662"/>
    </source>
</evidence>
<feature type="transmembrane region" description="Helical" evidence="1">
    <location>
        <begin position="237"/>
        <end position="257"/>
    </location>
</feature>
<keyword evidence="4" id="KW-1185">Reference proteome</keyword>
<evidence type="ECO:0000313" key="3">
    <source>
        <dbReference type="EMBL" id="SDB85839.1"/>
    </source>
</evidence>
<protein>
    <submittedName>
        <fullName evidence="3">Nucleoside recognition GATE domain-containing membrane protein YjiH</fullName>
    </submittedName>
</protein>
<dbReference type="STRING" id="1464122.SAMN05421737_10252"/>
<dbReference type="OrthoDB" id="1633380at2"/>
<feature type="transmembrane region" description="Helical" evidence="1">
    <location>
        <begin position="427"/>
        <end position="448"/>
    </location>
</feature>
<evidence type="ECO:0000256" key="1">
    <source>
        <dbReference type="SAM" id="Phobius"/>
    </source>
</evidence>
<gene>
    <name evidence="3" type="ORF">SAMN05421737_10252</name>
</gene>
<feature type="transmembrane region" description="Helical" evidence="1">
    <location>
        <begin position="315"/>
        <end position="336"/>
    </location>
</feature>
<organism evidence="3 4">
    <name type="scientific">Shouchella lonarensis</name>
    <dbReference type="NCBI Taxonomy" id="1464122"/>
    <lineage>
        <taxon>Bacteria</taxon>
        <taxon>Bacillati</taxon>
        <taxon>Bacillota</taxon>
        <taxon>Bacilli</taxon>
        <taxon>Bacillales</taxon>
        <taxon>Bacillaceae</taxon>
        <taxon>Shouchella</taxon>
    </lineage>
</organism>
<keyword evidence="1" id="KW-0812">Transmembrane</keyword>
<feature type="transmembrane region" description="Helical" evidence="1">
    <location>
        <begin position="88"/>
        <end position="113"/>
    </location>
</feature>
<feature type="transmembrane region" description="Helical" evidence="1">
    <location>
        <begin position="7"/>
        <end position="28"/>
    </location>
</feature>
<feature type="transmembrane region" description="Helical" evidence="1">
    <location>
        <begin position="211"/>
        <end position="231"/>
    </location>
</feature>
<keyword evidence="1" id="KW-0472">Membrane</keyword>
<dbReference type="EMBL" id="FMYM01000002">
    <property type="protein sequence ID" value="SDB85839.1"/>
    <property type="molecule type" value="Genomic_DNA"/>
</dbReference>